<dbReference type="OrthoDB" id="10472991at2759"/>
<feature type="region of interest" description="Disordered" evidence="1">
    <location>
        <begin position="51"/>
        <end position="75"/>
    </location>
</feature>
<dbReference type="EMBL" id="QXFV01001898">
    <property type="protein sequence ID" value="KAE8996341.1"/>
    <property type="molecule type" value="Genomic_DNA"/>
</dbReference>
<evidence type="ECO:0000256" key="1">
    <source>
        <dbReference type="SAM" id="MobiDB-lite"/>
    </source>
</evidence>
<dbReference type="Proteomes" id="UP000429607">
    <property type="component" value="Unassembled WGS sequence"/>
</dbReference>
<proteinExistence type="predicted"/>
<evidence type="ECO:0000313" key="3">
    <source>
        <dbReference type="EMBL" id="KAE9032248.1"/>
    </source>
</evidence>
<name>A0A6A3ML31_9STRA</name>
<sequence length="75" mass="8234">MAIGDGDVPLSWACQAEWRRSGAGARLTTFIGERVNRAILHWNPYFGVGESDGGGGECDDSPQSHWNQYPDLKPE</sequence>
<dbReference type="AlphaFoldDB" id="A0A6A3ML31"/>
<comment type="caution">
    <text evidence="3">The sequence shown here is derived from an EMBL/GenBank/DDBJ whole genome shotgun (WGS) entry which is preliminary data.</text>
</comment>
<protein>
    <submittedName>
        <fullName evidence="3">Uncharacterized protein</fullName>
    </submittedName>
</protein>
<evidence type="ECO:0000313" key="4">
    <source>
        <dbReference type="Proteomes" id="UP000429607"/>
    </source>
</evidence>
<organism evidence="3 5">
    <name type="scientific">Phytophthora rubi</name>
    <dbReference type="NCBI Taxonomy" id="129364"/>
    <lineage>
        <taxon>Eukaryota</taxon>
        <taxon>Sar</taxon>
        <taxon>Stramenopiles</taxon>
        <taxon>Oomycota</taxon>
        <taxon>Peronosporomycetes</taxon>
        <taxon>Peronosporales</taxon>
        <taxon>Peronosporaceae</taxon>
        <taxon>Phytophthora</taxon>
    </lineage>
</organism>
<accession>A0A6A3ML31</accession>
<evidence type="ECO:0000313" key="2">
    <source>
        <dbReference type="EMBL" id="KAE8996341.1"/>
    </source>
</evidence>
<dbReference type="EMBL" id="QXFU01000491">
    <property type="protein sequence ID" value="KAE9032248.1"/>
    <property type="molecule type" value="Genomic_DNA"/>
</dbReference>
<dbReference type="Proteomes" id="UP000435112">
    <property type="component" value="Unassembled WGS sequence"/>
</dbReference>
<gene>
    <name evidence="2" type="ORF">PR001_g19892</name>
    <name evidence="3" type="ORF">PR002_g9279</name>
</gene>
<reference evidence="4 5" key="1">
    <citation type="submission" date="2018-09" db="EMBL/GenBank/DDBJ databases">
        <title>Genomic investigation of the strawberry pathogen Phytophthora fragariae indicates pathogenicity is determined by transcriptional variation in three key races.</title>
        <authorList>
            <person name="Adams T.M."/>
            <person name="Armitage A.D."/>
            <person name="Sobczyk M.K."/>
            <person name="Bates H.J."/>
            <person name="Dunwell J.M."/>
            <person name="Nellist C.F."/>
            <person name="Harrison R.J."/>
        </authorList>
    </citation>
    <scope>NUCLEOTIDE SEQUENCE [LARGE SCALE GENOMIC DNA]</scope>
    <source>
        <strain evidence="2 4">SCRP249</strain>
        <strain evidence="3 5">SCRP324</strain>
    </source>
</reference>
<evidence type="ECO:0000313" key="5">
    <source>
        <dbReference type="Proteomes" id="UP000435112"/>
    </source>
</evidence>